<dbReference type="InterPro" id="IPR033788">
    <property type="entry name" value="VbhA-like"/>
</dbReference>
<dbReference type="CDD" id="cd11586">
    <property type="entry name" value="VbhA_like"/>
    <property type="match status" value="1"/>
</dbReference>
<dbReference type="InterPro" id="IPR041535">
    <property type="entry name" value="VbhA"/>
</dbReference>
<dbReference type="Pfam" id="PF18495">
    <property type="entry name" value="VbhA"/>
    <property type="match status" value="1"/>
</dbReference>
<dbReference type="OrthoDB" id="4745091at2"/>
<accession>A0A1X1YYA3</accession>
<keyword evidence="3" id="KW-1185">Reference proteome</keyword>
<evidence type="ECO:0000313" key="3">
    <source>
        <dbReference type="Proteomes" id="UP000193781"/>
    </source>
</evidence>
<protein>
    <recommendedName>
        <fullName evidence="1">Antitoxin VbhA domain-containing protein</fullName>
    </recommendedName>
</protein>
<evidence type="ECO:0000259" key="1">
    <source>
        <dbReference type="Pfam" id="PF18495"/>
    </source>
</evidence>
<gene>
    <name evidence="2" type="ORF">AWC17_15090</name>
</gene>
<dbReference type="AlphaFoldDB" id="A0A1X1YYA3"/>
<comment type="caution">
    <text evidence="2">The sequence shown here is derived from an EMBL/GenBank/DDBJ whole genome shotgun (WGS) entry which is preliminary data.</text>
</comment>
<dbReference type="InterPro" id="IPR043038">
    <property type="entry name" value="VbhA_sf"/>
</dbReference>
<reference evidence="2 3" key="1">
    <citation type="submission" date="2016-01" db="EMBL/GenBank/DDBJ databases">
        <title>The new phylogeny of the genus Mycobacterium.</title>
        <authorList>
            <person name="Tarcisio F."/>
            <person name="Conor M."/>
            <person name="Antonella G."/>
            <person name="Elisabetta G."/>
            <person name="Giulia F.S."/>
            <person name="Sara T."/>
            <person name="Anna F."/>
            <person name="Clotilde B."/>
            <person name="Roberto B."/>
            <person name="Veronica D.S."/>
            <person name="Fabio R."/>
            <person name="Monica P."/>
            <person name="Olivier J."/>
            <person name="Enrico T."/>
            <person name="Nicola S."/>
        </authorList>
    </citation>
    <scope>NUCLEOTIDE SEQUENCE [LARGE SCALE GENOMIC DNA]</scope>
    <source>
        <strain evidence="2 3">DSM 44803</strain>
    </source>
</reference>
<sequence length="73" mass="7711">MSAPDSFTEILAALPLEQRRRVSNAVASSMIEGDIPDVASVALLTDLAIGKITGEQYRAAILADTRAPTVANR</sequence>
<dbReference type="Gene3D" id="1.10.8.1050">
    <property type="entry name" value="Antitoxin VbhA-like"/>
    <property type="match status" value="1"/>
</dbReference>
<dbReference type="Proteomes" id="UP000193781">
    <property type="component" value="Unassembled WGS sequence"/>
</dbReference>
<name>A0A1X1YYA3_9MYCO</name>
<evidence type="ECO:0000313" key="2">
    <source>
        <dbReference type="EMBL" id="ORW16067.1"/>
    </source>
</evidence>
<proteinExistence type="predicted"/>
<feature type="domain" description="Antitoxin VbhA" evidence="1">
    <location>
        <begin position="18"/>
        <end position="63"/>
    </location>
</feature>
<dbReference type="EMBL" id="LQPH01000164">
    <property type="protein sequence ID" value="ORW16067.1"/>
    <property type="molecule type" value="Genomic_DNA"/>
</dbReference>
<organism evidence="2 3">
    <name type="scientific">Mycobacterium nebraskense</name>
    <dbReference type="NCBI Taxonomy" id="244292"/>
    <lineage>
        <taxon>Bacteria</taxon>
        <taxon>Bacillati</taxon>
        <taxon>Actinomycetota</taxon>
        <taxon>Actinomycetes</taxon>
        <taxon>Mycobacteriales</taxon>
        <taxon>Mycobacteriaceae</taxon>
        <taxon>Mycobacterium</taxon>
    </lineage>
</organism>
<dbReference type="RefSeq" id="WP_085165215.1">
    <property type="nucleotide sequence ID" value="NZ_JACKSS010000021.1"/>
</dbReference>